<accession>A0ABU1PT67</accession>
<comment type="caution">
    <text evidence="1">The sequence shown here is derived from an EMBL/GenBank/DDBJ whole genome shotgun (WGS) entry which is preliminary data.</text>
</comment>
<gene>
    <name evidence="1" type="ORF">J2S66_001857</name>
</gene>
<dbReference type="Proteomes" id="UP001268819">
    <property type="component" value="Unassembled WGS sequence"/>
</dbReference>
<name>A0ABU1PT67_9PSEU</name>
<evidence type="ECO:0000313" key="2">
    <source>
        <dbReference type="Proteomes" id="UP001268819"/>
    </source>
</evidence>
<evidence type="ECO:0000313" key="1">
    <source>
        <dbReference type="EMBL" id="MDR6593473.1"/>
    </source>
</evidence>
<proteinExistence type="predicted"/>
<protein>
    <submittedName>
        <fullName evidence="1">Uncharacterized protein</fullName>
    </submittedName>
</protein>
<dbReference type="EMBL" id="JAVDSG010000001">
    <property type="protein sequence ID" value="MDR6593473.1"/>
    <property type="molecule type" value="Genomic_DNA"/>
</dbReference>
<organism evidence="1 2">
    <name type="scientific">Saccharothrix longispora</name>
    <dbReference type="NCBI Taxonomy" id="33920"/>
    <lineage>
        <taxon>Bacteria</taxon>
        <taxon>Bacillati</taxon>
        <taxon>Actinomycetota</taxon>
        <taxon>Actinomycetes</taxon>
        <taxon>Pseudonocardiales</taxon>
        <taxon>Pseudonocardiaceae</taxon>
        <taxon>Saccharothrix</taxon>
    </lineage>
</organism>
<sequence length="30" mass="2968">MPALTVALVHAPGGITEVVSGVPVNPALTR</sequence>
<keyword evidence="2" id="KW-1185">Reference proteome</keyword>
<reference evidence="1 2" key="1">
    <citation type="submission" date="2023-07" db="EMBL/GenBank/DDBJ databases">
        <title>Sequencing the genomes of 1000 actinobacteria strains.</title>
        <authorList>
            <person name="Klenk H.-P."/>
        </authorList>
    </citation>
    <scope>NUCLEOTIDE SEQUENCE [LARGE SCALE GENOMIC DNA]</scope>
    <source>
        <strain evidence="1 2">DSM 43749</strain>
    </source>
</reference>